<gene>
    <name evidence="3" type="ORF">NDU88_004494</name>
</gene>
<proteinExistence type="predicted"/>
<feature type="region of interest" description="Disordered" evidence="1">
    <location>
        <begin position="87"/>
        <end position="257"/>
    </location>
</feature>
<dbReference type="InterPro" id="IPR028851">
    <property type="entry name" value="Pphln1"/>
</dbReference>
<dbReference type="Proteomes" id="UP001066276">
    <property type="component" value="Chromosome 4_2"/>
</dbReference>
<name>A0AAV7SIX3_PLEWA</name>
<comment type="caution">
    <text evidence="3">The sequence shown here is derived from an EMBL/GenBank/DDBJ whole genome shotgun (WGS) entry which is preliminary data.</text>
</comment>
<dbReference type="GO" id="GO:0045892">
    <property type="term" value="P:negative regulation of DNA-templated transcription"/>
    <property type="evidence" value="ECO:0007669"/>
    <property type="project" value="InterPro"/>
</dbReference>
<protein>
    <recommendedName>
        <fullName evidence="2">Periphilin-1 C-terminal domain-containing protein</fullName>
    </recommendedName>
</protein>
<dbReference type="PANTHER" id="PTHR15836:SF4">
    <property type="entry name" value="PERIPHILIN-1"/>
    <property type="match status" value="1"/>
</dbReference>
<keyword evidence="4" id="KW-1185">Reference proteome</keyword>
<dbReference type="EMBL" id="JANPWB010000008">
    <property type="protein sequence ID" value="KAJ1164047.1"/>
    <property type="molecule type" value="Genomic_DNA"/>
</dbReference>
<feature type="domain" description="Periphilin-1 C-terminal" evidence="2">
    <location>
        <begin position="309"/>
        <end position="389"/>
    </location>
</feature>
<organism evidence="3 4">
    <name type="scientific">Pleurodeles waltl</name>
    <name type="common">Iberian ribbed newt</name>
    <dbReference type="NCBI Taxonomy" id="8319"/>
    <lineage>
        <taxon>Eukaryota</taxon>
        <taxon>Metazoa</taxon>
        <taxon>Chordata</taxon>
        <taxon>Craniata</taxon>
        <taxon>Vertebrata</taxon>
        <taxon>Euteleostomi</taxon>
        <taxon>Amphibia</taxon>
        <taxon>Batrachia</taxon>
        <taxon>Caudata</taxon>
        <taxon>Salamandroidea</taxon>
        <taxon>Salamandridae</taxon>
        <taxon>Pleurodelinae</taxon>
        <taxon>Pleurodeles</taxon>
    </lineage>
</organism>
<sequence>MCNSQECRDQEEKAEGKEIMELERELFEEGNDYAMHLVQVAFRRDEMWPEDRHEYEHIPRQRMPPRGMHPDDDCRRVVNIVRKKSPIDRCDEGNGRRYDDYGHSDYRDYDEGHRFGHERRSAPSYRGEDPGYRWHRDEHHVSRHPEYRESRESFRRKPFYPPPYMRERSPHKRDSPFFRESPGNRRESPHSRSGSSMSSRSYSPERSKSYSSHQHSRTKERSSVQALKSRDASPTSSTSLPPLKATNLEKGSRPSDDELIEAASKWASEKLEKVVEDNKLPENEDKYASSAAMLFEDQTQDRELNARSGAELYEKNLLNRRTKAIAAKTKRIEEVYRQDCETFGMVVKMLIEKDPSLEKSVQFALKENLSEIGERCIDELKNFIAEYDAASQDFTEIF</sequence>
<dbReference type="GO" id="GO:0045814">
    <property type="term" value="P:negative regulation of gene expression, epigenetic"/>
    <property type="evidence" value="ECO:0007669"/>
    <property type="project" value="TreeGrafter"/>
</dbReference>
<evidence type="ECO:0000256" key="1">
    <source>
        <dbReference type="SAM" id="MobiDB-lite"/>
    </source>
</evidence>
<evidence type="ECO:0000259" key="2">
    <source>
        <dbReference type="Pfam" id="PF25234"/>
    </source>
</evidence>
<dbReference type="GO" id="GO:0097355">
    <property type="term" value="P:protein localization to heterochromatin"/>
    <property type="evidence" value="ECO:0007669"/>
    <property type="project" value="TreeGrafter"/>
</dbReference>
<dbReference type="AlphaFoldDB" id="A0AAV7SIX3"/>
<feature type="compositionally biased region" description="Basic and acidic residues" evidence="1">
    <location>
        <begin position="165"/>
        <end position="190"/>
    </location>
</feature>
<accession>A0AAV7SIX3</accession>
<dbReference type="CDD" id="cd22896">
    <property type="entry name" value="periphilin-like"/>
    <property type="match status" value="1"/>
</dbReference>
<feature type="compositionally biased region" description="Low complexity" evidence="1">
    <location>
        <begin position="191"/>
        <end position="202"/>
    </location>
</feature>
<reference evidence="3" key="1">
    <citation type="journal article" date="2022" name="bioRxiv">
        <title>Sequencing and chromosome-scale assembly of the giantPleurodeles waltlgenome.</title>
        <authorList>
            <person name="Brown T."/>
            <person name="Elewa A."/>
            <person name="Iarovenko S."/>
            <person name="Subramanian E."/>
            <person name="Araus A.J."/>
            <person name="Petzold A."/>
            <person name="Susuki M."/>
            <person name="Suzuki K.-i.T."/>
            <person name="Hayashi T."/>
            <person name="Toyoda A."/>
            <person name="Oliveira C."/>
            <person name="Osipova E."/>
            <person name="Leigh N.D."/>
            <person name="Simon A."/>
            <person name="Yun M.H."/>
        </authorList>
    </citation>
    <scope>NUCLEOTIDE SEQUENCE</scope>
    <source>
        <strain evidence="3">20211129_DDA</strain>
        <tissue evidence="3">Liver</tissue>
    </source>
</reference>
<dbReference type="InterPro" id="IPR057603">
    <property type="entry name" value="Periphilin-1_C"/>
</dbReference>
<dbReference type="GO" id="GO:0005654">
    <property type="term" value="C:nucleoplasm"/>
    <property type="evidence" value="ECO:0007669"/>
    <property type="project" value="TreeGrafter"/>
</dbReference>
<evidence type="ECO:0000313" key="3">
    <source>
        <dbReference type="EMBL" id="KAJ1164047.1"/>
    </source>
</evidence>
<dbReference type="Pfam" id="PF25234">
    <property type="entry name" value="Periphilin_C"/>
    <property type="match status" value="1"/>
</dbReference>
<dbReference type="PANTHER" id="PTHR15836">
    <property type="entry name" value="PERIPHILIN 1"/>
    <property type="match status" value="1"/>
</dbReference>
<feature type="compositionally biased region" description="Basic and acidic residues" evidence="1">
    <location>
        <begin position="87"/>
        <end position="155"/>
    </location>
</feature>
<feature type="compositionally biased region" description="Low complexity" evidence="1">
    <location>
        <begin position="233"/>
        <end position="243"/>
    </location>
</feature>
<evidence type="ECO:0000313" key="4">
    <source>
        <dbReference type="Proteomes" id="UP001066276"/>
    </source>
</evidence>